<keyword evidence="1" id="KW-0812">Transmembrane</keyword>
<keyword evidence="1" id="KW-0472">Membrane</keyword>
<protein>
    <submittedName>
        <fullName evidence="2">Uncharacterized protein</fullName>
    </submittedName>
</protein>
<keyword evidence="1" id="KW-1133">Transmembrane helix</keyword>
<sequence length="159" mass="17516">MIDPFTLFATAQAAIAGAKAVIQAGKDVNGIIHDMMTFFDCKDQIAKIAAEPKSFAQSDTAKALQTVMHLKELNDAETELKDMLIWSGNAPLYYAMIQERNDIVSKRKSEEIAMEKAKAKKRKEIEEAVTMILLCIAGAGLVTLVAWGTMQYVDFMGSH</sequence>
<proteinExistence type="predicted"/>
<reference evidence="2" key="1">
    <citation type="submission" date="2020-05" db="EMBL/GenBank/DDBJ databases">
        <authorList>
            <person name="Chiriac C."/>
            <person name="Salcher M."/>
            <person name="Ghai R."/>
            <person name="Kavagutti S V."/>
        </authorList>
    </citation>
    <scope>NUCLEOTIDE SEQUENCE</scope>
</reference>
<dbReference type="EMBL" id="LR796857">
    <property type="protein sequence ID" value="CAB4169751.1"/>
    <property type="molecule type" value="Genomic_DNA"/>
</dbReference>
<accession>A0A6J5PK50</accession>
<evidence type="ECO:0000313" key="2">
    <source>
        <dbReference type="EMBL" id="CAB4169751.1"/>
    </source>
</evidence>
<gene>
    <name evidence="2" type="ORF">UFOVP907_8</name>
</gene>
<organism evidence="2">
    <name type="scientific">uncultured Caudovirales phage</name>
    <dbReference type="NCBI Taxonomy" id="2100421"/>
    <lineage>
        <taxon>Viruses</taxon>
        <taxon>Duplodnaviria</taxon>
        <taxon>Heunggongvirae</taxon>
        <taxon>Uroviricota</taxon>
        <taxon>Caudoviricetes</taxon>
        <taxon>Peduoviridae</taxon>
        <taxon>Maltschvirus</taxon>
        <taxon>Maltschvirus maltsch</taxon>
    </lineage>
</organism>
<feature type="transmembrane region" description="Helical" evidence="1">
    <location>
        <begin position="128"/>
        <end position="150"/>
    </location>
</feature>
<evidence type="ECO:0000256" key="1">
    <source>
        <dbReference type="SAM" id="Phobius"/>
    </source>
</evidence>
<name>A0A6J5PK50_9CAUD</name>